<feature type="transmembrane region" description="Helical" evidence="8">
    <location>
        <begin position="510"/>
        <end position="530"/>
    </location>
</feature>
<evidence type="ECO:0000256" key="1">
    <source>
        <dbReference type="ARBA" id="ARBA00004141"/>
    </source>
</evidence>
<comment type="subcellular location">
    <subcellularLocation>
        <location evidence="1">Membrane</location>
        <topology evidence="1">Multi-pass membrane protein</topology>
    </subcellularLocation>
</comment>
<dbReference type="PROSITE" id="PS50297">
    <property type="entry name" value="ANK_REP_REGION"/>
    <property type="match status" value="2"/>
</dbReference>
<evidence type="ECO:0000256" key="2">
    <source>
        <dbReference type="ARBA" id="ARBA00022692"/>
    </source>
</evidence>
<dbReference type="InterPro" id="IPR002110">
    <property type="entry name" value="Ankyrin_rpt"/>
</dbReference>
<evidence type="ECO:0000313" key="10">
    <source>
        <dbReference type="Proteomes" id="UP001652623"/>
    </source>
</evidence>
<evidence type="ECO:0000256" key="5">
    <source>
        <dbReference type="ARBA" id="ARBA00023043"/>
    </source>
</evidence>
<accession>A0ABM4A538</accession>
<evidence type="ECO:0000256" key="6">
    <source>
        <dbReference type="ARBA" id="ARBA00023136"/>
    </source>
</evidence>
<reference evidence="11" key="1">
    <citation type="submission" date="2025-08" db="UniProtKB">
        <authorList>
            <consortium name="RefSeq"/>
        </authorList>
    </citation>
    <scope>IDENTIFICATION</scope>
    <source>
        <tissue evidence="11">Seedling</tissue>
    </source>
</reference>
<keyword evidence="6 8" id="KW-0472">Membrane</keyword>
<dbReference type="Gene3D" id="1.25.40.20">
    <property type="entry name" value="Ankyrin repeat-containing domain"/>
    <property type="match status" value="2"/>
</dbReference>
<dbReference type="Pfam" id="PF12796">
    <property type="entry name" value="Ank_2"/>
    <property type="match status" value="2"/>
</dbReference>
<evidence type="ECO:0000259" key="9">
    <source>
        <dbReference type="Pfam" id="PF13962"/>
    </source>
</evidence>
<dbReference type="SMART" id="SM00248">
    <property type="entry name" value="ANK"/>
    <property type="match status" value="5"/>
</dbReference>
<dbReference type="RefSeq" id="XP_060671844.1">
    <property type="nucleotide sequence ID" value="XM_060815861.1"/>
</dbReference>
<feature type="repeat" description="ANK" evidence="7">
    <location>
        <begin position="257"/>
        <end position="279"/>
    </location>
</feature>
<keyword evidence="10" id="KW-1185">Reference proteome</keyword>
<keyword evidence="5 7" id="KW-0040">ANK repeat</keyword>
<gene>
    <name evidence="11" type="primary">LOC107433532</name>
</gene>
<name>A0ABM4A538_ZIZJJ</name>
<organism evidence="10 11">
    <name type="scientific">Ziziphus jujuba</name>
    <name type="common">Chinese jujube</name>
    <name type="synonym">Ziziphus sativa</name>
    <dbReference type="NCBI Taxonomy" id="326968"/>
    <lineage>
        <taxon>Eukaryota</taxon>
        <taxon>Viridiplantae</taxon>
        <taxon>Streptophyta</taxon>
        <taxon>Embryophyta</taxon>
        <taxon>Tracheophyta</taxon>
        <taxon>Spermatophyta</taxon>
        <taxon>Magnoliopsida</taxon>
        <taxon>eudicotyledons</taxon>
        <taxon>Gunneridae</taxon>
        <taxon>Pentapetalae</taxon>
        <taxon>rosids</taxon>
        <taxon>fabids</taxon>
        <taxon>Rosales</taxon>
        <taxon>Rhamnaceae</taxon>
        <taxon>Paliureae</taxon>
        <taxon>Ziziphus</taxon>
    </lineage>
</organism>
<dbReference type="PANTHER" id="PTHR24186:SF50">
    <property type="entry name" value="ANKYRIN REPEAT-CONTAINING PROTEIN ITN1-LIKE ISOFORM X1"/>
    <property type="match status" value="1"/>
</dbReference>
<evidence type="ECO:0000256" key="8">
    <source>
        <dbReference type="SAM" id="Phobius"/>
    </source>
</evidence>
<evidence type="ECO:0000256" key="7">
    <source>
        <dbReference type="PROSITE-ProRule" id="PRU00023"/>
    </source>
</evidence>
<evidence type="ECO:0000256" key="3">
    <source>
        <dbReference type="ARBA" id="ARBA00022737"/>
    </source>
</evidence>
<keyword evidence="3" id="KW-0677">Repeat</keyword>
<feature type="transmembrane region" description="Helical" evidence="8">
    <location>
        <begin position="446"/>
        <end position="465"/>
    </location>
</feature>
<feature type="transmembrane region" description="Helical" evidence="8">
    <location>
        <begin position="477"/>
        <end position="504"/>
    </location>
</feature>
<keyword evidence="4 8" id="KW-1133">Transmembrane helix</keyword>
<proteinExistence type="predicted"/>
<evidence type="ECO:0000256" key="4">
    <source>
        <dbReference type="ARBA" id="ARBA00022989"/>
    </source>
</evidence>
<protein>
    <submittedName>
        <fullName evidence="11">Protein ACCELERATED CELL DEATH 6-like</fullName>
    </submittedName>
</protein>
<dbReference type="PROSITE" id="PS50088">
    <property type="entry name" value="ANK_REPEAT"/>
    <property type="match status" value="2"/>
</dbReference>
<dbReference type="SUPFAM" id="SSF48403">
    <property type="entry name" value="Ankyrin repeat"/>
    <property type="match status" value="1"/>
</dbReference>
<dbReference type="Pfam" id="PF13962">
    <property type="entry name" value="PGG"/>
    <property type="match status" value="1"/>
</dbReference>
<sequence length="539" mass="60313">MDSFRFPEAEITDDHDQYNLVQHHESHQIIIIDRDLHDAAKRGEFSAFTEHEDHLDHLLTPHKSTILHIHINSRSDHDIFKPISTFVEEILAMCPSLLKMSDARGDTPLHRAARKGDAPAVKALIKCGKNLEEDTERGVQGLRTEMLRTKNKKGDTALHEAVSFCHLDVAEILSEEDNDILCYGNEAGQTPLHLAIKRRHRPFVLQMLDKYRELQIPDCGDRNGRTLLHQAVISKDEGITRAILRKTKDLCKQTDERGWVPLHYAAKLGNISIVEALLECDPHAAYIKDKNGRLPFQVANPSNYRLIVREIISWCPNCYELVVNDIRSKDGGFPIVVILVFPRLKRFIGEILFKLQGHENNDVGQFNQEELLALLIWRKTFEEAIDVTTSFTPETDKAIELTLVAATLTATVTFTAGFTLPGGYVSDKGPQQGSAVLKKNPAFKTFVIADAIAVVLSTSAVFIHVISVLKQDKKFSLFLLVFNLILYAIIAMLIAFMGGIYAVLGASDGLAIAVCVIVIGCSFYFFPQLIPDLSVKGRT</sequence>
<keyword evidence="2 8" id="KW-0812">Transmembrane</keyword>
<dbReference type="GeneID" id="107433532"/>
<feature type="repeat" description="ANK" evidence="7">
    <location>
        <begin position="104"/>
        <end position="136"/>
    </location>
</feature>
<feature type="domain" description="PGG" evidence="9">
    <location>
        <begin position="396"/>
        <end position="503"/>
    </location>
</feature>
<dbReference type="PANTHER" id="PTHR24186">
    <property type="entry name" value="PROTEIN PHOSPHATASE 1 REGULATORY SUBUNIT"/>
    <property type="match status" value="1"/>
</dbReference>
<dbReference type="InterPro" id="IPR036770">
    <property type="entry name" value="Ankyrin_rpt-contain_sf"/>
</dbReference>
<dbReference type="Proteomes" id="UP001652623">
    <property type="component" value="Chromosome 3"/>
</dbReference>
<dbReference type="InterPro" id="IPR026961">
    <property type="entry name" value="PGG_dom"/>
</dbReference>
<evidence type="ECO:0000313" key="11">
    <source>
        <dbReference type="RefSeq" id="XP_060671844.1"/>
    </source>
</evidence>